<dbReference type="EMBL" id="BAABRL010000006">
    <property type="protein sequence ID" value="GAA5496080.1"/>
    <property type="molecule type" value="Genomic_DNA"/>
</dbReference>
<name>A0ABP9V0D7_9BACT</name>
<gene>
    <name evidence="1" type="ORF">Rhal01_02261</name>
</gene>
<keyword evidence="2" id="KW-1185">Reference proteome</keyword>
<dbReference type="PROSITE" id="PS51257">
    <property type="entry name" value="PROKAR_LIPOPROTEIN"/>
    <property type="match status" value="1"/>
</dbReference>
<reference evidence="1 2" key="1">
    <citation type="submission" date="2024-02" db="EMBL/GenBank/DDBJ databases">
        <title>Rubritalea halochordaticola NBRC 107102.</title>
        <authorList>
            <person name="Ichikawa N."/>
            <person name="Katano-Makiyama Y."/>
            <person name="Hidaka K."/>
        </authorList>
    </citation>
    <scope>NUCLEOTIDE SEQUENCE [LARGE SCALE GENOMIC DNA]</scope>
    <source>
        <strain evidence="1 2">NBRC 107102</strain>
    </source>
</reference>
<evidence type="ECO:0008006" key="3">
    <source>
        <dbReference type="Google" id="ProtNLM"/>
    </source>
</evidence>
<evidence type="ECO:0000313" key="2">
    <source>
        <dbReference type="Proteomes" id="UP001424741"/>
    </source>
</evidence>
<organism evidence="1 2">
    <name type="scientific">Rubritalea halochordaticola</name>
    <dbReference type="NCBI Taxonomy" id="714537"/>
    <lineage>
        <taxon>Bacteria</taxon>
        <taxon>Pseudomonadati</taxon>
        <taxon>Verrucomicrobiota</taxon>
        <taxon>Verrucomicrobiia</taxon>
        <taxon>Verrucomicrobiales</taxon>
        <taxon>Rubritaleaceae</taxon>
        <taxon>Rubritalea</taxon>
    </lineage>
</organism>
<dbReference type="Proteomes" id="UP001424741">
    <property type="component" value="Unassembled WGS sequence"/>
</dbReference>
<sequence>MFRYTIIPAAMALASCSTSSKLNSPVSLLDAIRTLPPDAIAGMSHKGRKAFIELMPKHEGVDTTARTLHYYSDSPERYPDASSMFFLRLFEDESGRTIAASHTAHPHGIGTSPSESDTLVYRLEKGQWINITNTAIPEQTRTWWFKFNQDPSPCGPYLKDTLKNGKAVYRIGNPAGYLSWKDSAFRLSTSTL</sequence>
<evidence type="ECO:0000313" key="1">
    <source>
        <dbReference type="EMBL" id="GAA5496080.1"/>
    </source>
</evidence>
<accession>A0ABP9V0D7</accession>
<protein>
    <recommendedName>
        <fullName evidence="3">Lipoprotein</fullName>
    </recommendedName>
</protein>
<dbReference type="RefSeq" id="WP_346188808.1">
    <property type="nucleotide sequence ID" value="NZ_BAABRL010000006.1"/>
</dbReference>
<proteinExistence type="predicted"/>
<comment type="caution">
    <text evidence="1">The sequence shown here is derived from an EMBL/GenBank/DDBJ whole genome shotgun (WGS) entry which is preliminary data.</text>
</comment>